<proteinExistence type="predicted"/>
<name>A0A133NKY1_9FUSO</name>
<evidence type="ECO:0000313" key="2">
    <source>
        <dbReference type="Proteomes" id="UP000070617"/>
    </source>
</evidence>
<reference evidence="2" key="1">
    <citation type="submission" date="2016-01" db="EMBL/GenBank/DDBJ databases">
        <authorList>
            <person name="Mitreva M."/>
            <person name="Pepin K.H."/>
            <person name="Mihindukulasuriya K.A."/>
            <person name="Fulton R."/>
            <person name="Fronick C."/>
            <person name="O'Laughlin M."/>
            <person name="Miner T."/>
            <person name="Herter B."/>
            <person name="Rosa B.A."/>
            <person name="Cordes M."/>
            <person name="Tomlinson C."/>
            <person name="Wollam A."/>
            <person name="Palsikar V.B."/>
            <person name="Mardis E.R."/>
            <person name="Wilson R.K."/>
        </authorList>
    </citation>
    <scope>NUCLEOTIDE SEQUENCE [LARGE SCALE GENOMIC DNA]</scope>
    <source>
        <strain evidence="2">CMW8396</strain>
    </source>
</reference>
<organism evidence="1 2">
    <name type="scientific">Fusobacterium equinum</name>
    <dbReference type="NCBI Taxonomy" id="134605"/>
    <lineage>
        <taxon>Bacteria</taxon>
        <taxon>Fusobacteriati</taxon>
        <taxon>Fusobacteriota</taxon>
        <taxon>Fusobacteriia</taxon>
        <taxon>Fusobacteriales</taxon>
        <taxon>Fusobacteriaceae</taxon>
        <taxon>Fusobacterium</taxon>
    </lineage>
</organism>
<dbReference type="STRING" id="134605.HMPREF3206_00120"/>
<dbReference type="PATRIC" id="fig|134605.3.peg.122"/>
<protein>
    <submittedName>
        <fullName evidence="1">Uncharacterized protein</fullName>
    </submittedName>
</protein>
<evidence type="ECO:0000313" key="1">
    <source>
        <dbReference type="EMBL" id="KXA16939.1"/>
    </source>
</evidence>
<dbReference type="Pfam" id="PF13289">
    <property type="entry name" value="SIR2_2"/>
    <property type="match status" value="1"/>
</dbReference>
<dbReference type="Proteomes" id="UP000070617">
    <property type="component" value="Unassembled WGS sequence"/>
</dbReference>
<gene>
    <name evidence="1" type="ORF">HMPREF3206_00120</name>
</gene>
<dbReference type="EMBL" id="LRPX01000004">
    <property type="protein sequence ID" value="KXA16939.1"/>
    <property type="molecule type" value="Genomic_DNA"/>
</dbReference>
<dbReference type="RefSeq" id="WP_008800810.1">
    <property type="nucleotide sequence ID" value="NZ_KQ956510.1"/>
</dbReference>
<accession>A0A133NKY1</accession>
<keyword evidence="2" id="KW-1185">Reference proteome</keyword>
<sequence length="264" mass="31348">MDKFWNYFPSEQKFNVFLGEEYCNYDQSPSRKELAAFLLDKIPEALRHRVHNKESLSEISQDLLDLAIFSRNNLIKTVEEFGKNISLNFSCYTPILENKRFQAIINMNMFLPLEREFHEKLHPIFPFSEPTEEKTNKLPFYRILGCINQSDKVFLTAQDTKKLKLLSFYQNFWTQLRKELMERPTILLGMDLENKDVQEILGFLLEEIHYEKQNIYLVTSSSILSTNVTNFINKYDIKLLMKDTDSFQKSLDEKVVDVQKQLVW</sequence>
<comment type="caution">
    <text evidence="1">The sequence shown here is derived from an EMBL/GenBank/DDBJ whole genome shotgun (WGS) entry which is preliminary data.</text>
</comment>
<dbReference type="AlphaFoldDB" id="A0A133NKY1"/>